<reference evidence="20" key="1">
    <citation type="submission" date="2020-10" db="EMBL/GenBank/DDBJ databases">
        <authorList>
            <person name="Gilroy R."/>
        </authorList>
    </citation>
    <scope>NUCLEOTIDE SEQUENCE</scope>
    <source>
        <strain evidence="20">11300</strain>
    </source>
</reference>
<keyword evidence="8 15" id="KW-0378">Hydrolase</keyword>
<gene>
    <name evidence="20" type="primary">ribD</name>
    <name evidence="20" type="ORF">IAD16_09065</name>
</gene>
<feature type="active site" description="Proton donor" evidence="16">
    <location>
        <position position="52"/>
    </location>
</feature>
<dbReference type="InterPro" id="IPR050765">
    <property type="entry name" value="Riboflavin_Biosynth_HTPR"/>
</dbReference>
<evidence type="ECO:0000256" key="13">
    <source>
        <dbReference type="ARBA" id="ARBA00049861"/>
    </source>
</evidence>
<feature type="binding site" evidence="17">
    <location>
        <position position="154"/>
    </location>
    <ligand>
        <name>NADP(+)</name>
        <dbReference type="ChEBI" id="CHEBI:58349"/>
    </ligand>
</feature>
<evidence type="ECO:0000256" key="17">
    <source>
        <dbReference type="PIRSR" id="PIRSR006769-2"/>
    </source>
</evidence>
<keyword evidence="9 15" id="KW-0862">Zinc</keyword>
<dbReference type="Gene3D" id="3.40.140.10">
    <property type="entry name" value="Cytidine Deaminase, domain 2"/>
    <property type="match status" value="1"/>
</dbReference>
<dbReference type="FunFam" id="3.40.140.10:FF:000025">
    <property type="entry name" value="Riboflavin biosynthesis protein RibD"/>
    <property type="match status" value="1"/>
</dbReference>
<feature type="binding site" evidence="18">
    <location>
        <position position="50"/>
    </location>
    <ligand>
        <name>Zn(2+)</name>
        <dbReference type="ChEBI" id="CHEBI:29105"/>
        <note>catalytic</note>
    </ligand>
</feature>
<comment type="catalytic activity">
    <reaction evidence="14 15">
        <text>2,5-diamino-6-hydroxy-4-(5-phosphoribosylamino)-pyrimidine + H2O + H(+) = 5-amino-6-(5-phospho-D-ribosylamino)uracil + NH4(+)</text>
        <dbReference type="Rhea" id="RHEA:21868"/>
        <dbReference type="ChEBI" id="CHEBI:15377"/>
        <dbReference type="ChEBI" id="CHEBI:15378"/>
        <dbReference type="ChEBI" id="CHEBI:28938"/>
        <dbReference type="ChEBI" id="CHEBI:58453"/>
        <dbReference type="ChEBI" id="CHEBI:58614"/>
        <dbReference type="EC" id="3.5.4.26"/>
    </reaction>
</comment>
<comment type="pathway">
    <text evidence="3 15">Cofactor biosynthesis; riboflavin biosynthesis; 5-amino-6-(D-ribitylamino)uracil from GTP: step 3/4.</text>
</comment>
<evidence type="ECO:0000256" key="11">
    <source>
        <dbReference type="ARBA" id="ARBA00023002"/>
    </source>
</evidence>
<dbReference type="GO" id="GO:0008835">
    <property type="term" value="F:diaminohydroxyphosphoribosylaminopyrimidine deaminase activity"/>
    <property type="evidence" value="ECO:0007669"/>
    <property type="project" value="UniProtKB-EC"/>
</dbReference>
<evidence type="ECO:0000256" key="3">
    <source>
        <dbReference type="ARBA" id="ARBA00004910"/>
    </source>
</evidence>
<comment type="cofactor">
    <cofactor evidence="15 18">
        <name>Zn(2+)</name>
        <dbReference type="ChEBI" id="CHEBI:29105"/>
    </cofactor>
    <text evidence="15 18">Binds 1 zinc ion.</text>
</comment>
<evidence type="ECO:0000256" key="1">
    <source>
        <dbReference type="ARBA" id="ARBA00002151"/>
    </source>
</evidence>
<dbReference type="PANTHER" id="PTHR38011">
    <property type="entry name" value="DIHYDROFOLATE REDUCTASE FAMILY PROTEIN (AFU_ORTHOLOGUE AFUA_8G06820)"/>
    <property type="match status" value="1"/>
</dbReference>
<feature type="binding site" evidence="18">
    <location>
        <position position="75"/>
    </location>
    <ligand>
        <name>Zn(2+)</name>
        <dbReference type="ChEBI" id="CHEBI:29105"/>
        <note>catalytic</note>
    </ligand>
</feature>
<comment type="similarity">
    <text evidence="5 15">In the C-terminal section; belongs to the HTP reductase family.</text>
</comment>
<feature type="binding site" evidence="17">
    <location>
        <position position="204"/>
    </location>
    <ligand>
        <name>substrate</name>
    </ligand>
</feature>
<evidence type="ECO:0000256" key="10">
    <source>
        <dbReference type="ARBA" id="ARBA00022857"/>
    </source>
</evidence>
<dbReference type="InterPro" id="IPR002734">
    <property type="entry name" value="RibDG_C"/>
</dbReference>
<feature type="binding site" evidence="17">
    <location>
        <position position="200"/>
    </location>
    <ligand>
        <name>NADP(+)</name>
        <dbReference type="ChEBI" id="CHEBI:58349"/>
    </ligand>
</feature>
<evidence type="ECO:0000256" key="15">
    <source>
        <dbReference type="PIRNR" id="PIRNR006769"/>
    </source>
</evidence>
<dbReference type="InterPro" id="IPR016193">
    <property type="entry name" value="Cytidine_deaminase-like"/>
</dbReference>
<feature type="binding site" evidence="17">
    <location>
        <position position="221"/>
    </location>
    <ligand>
        <name>NADP(+)</name>
        <dbReference type="ChEBI" id="CHEBI:58349"/>
    </ligand>
</feature>
<feature type="domain" description="CMP/dCMP-type deaminase" evidence="19">
    <location>
        <begin position="1"/>
        <end position="123"/>
    </location>
</feature>
<feature type="binding site" evidence="17">
    <location>
        <position position="196"/>
    </location>
    <ligand>
        <name>NADP(+)</name>
        <dbReference type="ChEBI" id="CHEBI:58349"/>
    </ligand>
</feature>
<feature type="binding site" evidence="17">
    <location>
        <position position="207"/>
    </location>
    <ligand>
        <name>substrate</name>
    </ligand>
</feature>
<feature type="binding site" evidence="17">
    <location>
        <position position="292"/>
    </location>
    <ligand>
        <name>substrate</name>
    </ligand>
</feature>
<dbReference type="InterPro" id="IPR016192">
    <property type="entry name" value="APOBEC/CMP_deaminase_Zn-bd"/>
</dbReference>
<dbReference type="NCBIfam" id="TIGR00227">
    <property type="entry name" value="ribD_Cterm"/>
    <property type="match status" value="1"/>
</dbReference>
<evidence type="ECO:0000313" key="21">
    <source>
        <dbReference type="Proteomes" id="UP000824091"/>
    </source>
</evidence>
<dbReference type="PIRSF" id="PIRSF006769">
    <property type="entry name" value="RibD"/>
    <property type="match status" value="1"/>
</dbReference>
<dbReference type="Pfam" id="PF00383">
    <property type="entry name" value="dCMP_cyt_deam_1"/>
    <property type="match status" value="1"/>
</dbReference>
<feature type="binding site" evidence="17">
    <location>
        <position position="184"/>
    </location>
    <ligand>
        <name>substrate</name>
    </ligand>
</feature>
<evidence type="ECO:0000256" key="12">
    <source>
        <dbReference type="ARBA" id="ARBA00023268"/>
    </source>
</evidence>
<evidence type="ECO:0000256" key="4">
    <source>
        <dbReference type="ARBA" id="ARBA00005259"/>
    </source>
</evidence>
<evidence type="ECO:0000259" key="19">
    <source>
        <dbReference type="PROSITE" id="PS51747"/>
    </source>
</evidence>
<evidence type="ECO:0000256" key="7">
    <source>
        <dbReference type="ARBA" id="ARBA00022723"/>
    </source>
</evidence>
<dbReference type="SUPFAM" id="SSF53597">
    <property type="entry name" value="Dihydrofolate reductase-like"/>
    <property type="match status" value="1"/>
</dbReference>
<dbReference type="GO" id="GO:0009231">
    <property type="term" value="P:riboflavin biosynthetic process"/>
    <property type="evidence" value="ECO:0007669"/>
    <property type="project" value="UniProtKB-KW"/>
</dbReference>
<dbReference type="EC" id="1.1.1.193" evidence="15"/>
<dbReference type="PROSITE" id="PS51747">
    <property type="entry name" value="CYT_DCMP_DEAMINASES_2"/>
    <property type="match status" value="1"/>
</dbReference>
<comment type="pathway">
    <text evidence="2 15">Cofactor biosynthesis; riboflavin biosynthesis; 5-amino-6-(D-ribitylamino)uracil from GTP: step 2/4.</text>
</comment>
<dbReference type="InterPro" id="IPR024072">
    <property type="entry name" value="DHFR-like_dom_sf"/>
</dbReference>
<dbReference type="GO" id="GO:0008703">
    <property type="term" value="F:5-amino-6-(5-phosphoribosylamino)uracil reductase activity"/>
    <property type="evidence" value="ECO:0007669"/>
    <property type="project" value="UniProtKB-EC"/>
</dbReference>
<dbReference type="InterPro" id="IPR004794">
    <property type="entry name" value="Eubact_RibD"/>
</dbReference>
<keyword evidence="12" id="KW-0511">Multifunctional enzyme</keyword>
<evidence type="ECO:0000256" key="5">
    <source>
        <dbReference type="ARBA" id="ARBA00007417"/>
    </source>
</evidence>
<dbReference type="EMBL" id="DVMO01000141">
    <property type="protein sequence ID" value="HIU28513.1"/>
    <property type="molecule type" value="Genomic_DNA"/>
</dbReference>
<evidence type="ECO:0000256" key="9">
    <source>
        <dbReference type="ARBA" id="ARBA00022833"/>
    </source>
</evidence>
<evidence type="ECO:0000256" key="2">
    <source>
        <dbReference type="ARBA" id="ARBA00004882"/>
    </source>
</evidence>
<evidence type="ECO:0000256" key="6">
    <source>
        <dbReference type="ARBA" id="ARBA00022619"/>
    </source>
</evidence>
<protein>
    <recommendedName>
        <fullName evidence="15">Riboflavin biosynthesis protein RibD</fullName>
    </recommendedName>
    <domain>
        <recommendedName>
            <fullName evidence="15">Diaminohydroxyphosphoribosylaminopyrimidine deaminase</fullName>
            <shortName evidence="15">DRAP deaminase</shortName>
            <ecNumber evidence="15">3.5.4.26</ecNumber>
        </recommendedName>
        <alternativeName>
            <fullName evidence="15">Riboflavin-specific deaminase</fullName>
        </alternativeName>
    </domain>
    <domain>
        <recommendedName>
            <fullName evidence="15">5-amino-6-(5-phosphoribosylamino)uracil reductase</fullName>
            <ecNumber evidence="15">1.1.1.193</ecNumber>
        </recommendedName>
        <alternativeName>
            <fullName evidence="15">HTP reductase</fullName>
        </alternativeName>
    </domain>
</protein>
<dbReference type="InterPro" id="IPR011549">
    <property type="entry name" value="RibD_C"/>
</dbReference>
<dbReference type="GO" id="GO:0008270">
    <property type="term" value="F:zinc ion binding"/>
    <property type="evidence" value="ECO:0007669"/>
    <property type="project" value="InterPro"/>
</dbReference>
<feature type="binding site" evidence="17">
    <location>
        <position position="170"/>
    </location>
    <ligand>
        <name>NADP(+)</name>
        <dbReference type="ChEBI" id="CHEBI:58349"/>
    </ligand>
</feature>
<dbReference type="Pfam" id="PF01872">
    <property type="entry name" value="RibD_C"/>
    <property type="match status" value="1"/>
</dbReference>
<keyword evidence="10 15" id="KW-0521">NADP</keyword>
<dbReference type="PANTHER" id="PTHR38011:SF7">
    <property type="entry name" value="2,5-DIAMINO-6-RIBOSYLAMINO-4(3H)-PYRIMIDINONE 5'-PHOSPHATE REDUCTASE"/>
    <property type="match status" value="1"/>
</dbReference>
<name>A0A9D1I5B7_9FIRM</name>
<accession>A0A9D1I5B7</accession>
<comment type="caution">
    <text evidence="20">The sequence shown here is derived from an EMBL/GenBank/DDBJ whole genome shotgun (WGS) entry which is preliminary data.</text>
</comment>
<evidence type="ECO:0000256" key="16">
    <source>
        <dbReference type="PIRSR" id="PIRSR006769-1"/>
    </source>
</evidence>
<dbReference type="Proteomes" id="UP000824091">
    <property type="component" value="Unassembled WGS sequence"/>
</dbReference>
<keyword evidence="11 15" id="KW-0560">Oxidoreductase</keyword>
<feature type="binding site" evidence="17">
    <location>
        <begin position="294"/>
        <end position="300"/>
    </location>
    <ligand>
        <name>NADP(+)</name>
        <dbReference type="ChEBI" id="CHEBI:58349"/>
    </ligand>
</feature>
<comment type="function">
    <text evidence="1 15">Converts 2,5-diamino-6-(ribosylamino)-4(3h)-pyrimidinone 5'-phosphate into 5-amino-6-(ribosylamino)-2,4(1h,3h)-pyrimidinedione 5'-phosphate.</text>
</comment>
<dbReference type="CDD" id="cd01284">
    <property type="entry name" value="Riboflavin_deaminase-reductase"/>
    <property type="match status" value="1"/>
</dbReference>
<comment type="catalytic activity">
    <reaction evidence="13 15">
        <text>5-amino-6-(5-phospho-D-ribitylamino)uracil + NADP(+) = 5-amino-6-(5-phospho-D-ribosylamino)uracil + NADPH + H(+)</text>
        <dbReference type="Rhea" id="RHEA:17845"/>
        <dbReference type="ChEBI" id="CHEBI:15378"/>
        <dbReference type="ChEBI" id="CHEBI:57783"/>
        <dbReference type="ChEBI" id="CHEBI:58349"/>
        <dbReference type="ChEBI" id="CHEBI:58421"/>
        <dbReference type="ChEBI" id="CHEBI:58453"/>
        <dbReference type="EC" id="1.1.1.193"/>
    </reaction>
</comment>
<dbReference type="AlphaFoldDB" id="A0A9D1I5B7"/>
<dbReference type="InterPro" id="IPR002125">
    <property type="entry name" value="CMP_dCMP_dom"/>
</dbReference>
<dbReference type="Gene3D" id="3.40.430.10">
    <property type="entry name" value="Dihydrofolate Reductase, subunit A"/>
    <property type="match status" value="1"/>
</dbReference>
<comment type="similarity">
    <text evidence="4 15">In the N-terminal section; belongs to the cytidine and deoxycytidylate deaminase family.</text>
</comment>
<organism evidence="20 21">
    <name type="scientific">Candidatus Fimisoma avicola</name>
    <dbReference type="NCBI Taxonomy" id="2840826"/>
    <lineage>
        <taxon>Bacteria</taxon>
        <taxon>Bacillati</taxon>
        <taxon>Bacillota</taxon>
        <taxon>Clostridia</taxon>
        <taxon>Eubacteriales</taxon>
        <taxon>Candidatus Fimisoma</taxon>
    </lineage>
</organism>
<feature type="binding site" evidence="17">
    <location>
        <position position="168"/>
    </location>
    <ligand>
        <name>substrate</name>
    </ligand>
</feature>
<sequence length="362" mass="39727">MADKRYMEMAIELARRGAGKVNPNPMVGAVIVKDGRVIGRGYHQKYGSLHAERNALKNCVEDPSGAAMYVTLEPCCHYGKTPPCTQAIIEAGISRVVVGTADPNPKMSGRSLKTLRDHGMEVNCGVLKEQCDDLIKIFRKYITTGLPYVTMKYAMTLDGKIAAYTGRSQWITGEEARRHTHETRNLYSGIMAGVETVIKDDPLLTCRITGGRDPIRIICDSRLRTPLGSRIVKTAADVRTIIATCEDDIRKHLPFTQKGCHIIVTGSRDGMVDLRELMLRLGTQDIDSVLLEGGGSLNWSAMDQHIVDSVQAYIAPMIMGGEKARSPVEGLGHPSPDLAVRLKNMKITAIGKDYLAEGEVVY</sequence>
<keyword evidence="7 15" id="KW-0479">Metal-binding</keyword>
<dbReference type="PROSITE" id="PS00903">
    <property type="entry name" value="CYT_DCMP_DEAMINASES_1"/>
    <property type="match status" value="1"/>
</dbReference>
<reference evidence="20" key="2">
    <citation type="journal article" date="2021" name="PeerJ">
        <title>Extensive microbial diversity within the chicken gut microbiome revealed by metagenomics and culture.</title>
        <authorList>
            <person name="Gilroy R."/>
            <person name="Ravi A."/>
            <person name="Getino M."/>
            <person name="Pursley I."/>
            <person name="Horton D.L."/>
            <person name="Alikhan N.F."/>
            <person name="Baker D."/>
            <person name="Gharbi K."/>
            <person name="Hall N."/>
            <person name="Watson M."/>
            <person name="Adriaenssens E.M."/>
            <person name="Foster-Nyarko E."/>
            <person name="Jarju S."/>
            <person name="Secka A."/>
            <person name="Antonio M."/>
            <person name="Oren A."/>
            <person name="Chaudhuri R.R."/>
            <person name="La Ragione R."/>
            <person name="Hildebrand F."/>
            <person name="Pallen M.J."/>
        </authorList>
    </citation>
    <scope>NUCLEOTIDE SEQUENCE</scope>
    <source>
        <strain evidence="20">11300</strain>
    </source>
</reference>
<evidence type="ECO:0000256" key="8">
    <source>
        <dbReference type="ARBA" id="ARBA00022801"/>
    </source>
</evidence>
<keyword evidence="6 15" id="KW-0686">Riboflavin biosynthesis</keyword>
<dbReference type="EC" id="3.5.4.26" evidence="15"/>
<proteinExistence type="inferred from homology"/>
<dbReference type="SUPFAM" id="SSF53927">
    <property type="entry name" value="Cytidine deaminase-like"/>
    <property type="match status" value="1"/>
</dbReference>
<evidence type="ECO:0000256" key="14">
    <source>
        <dbReference type="ARBA" id="ARBA00049886"/>
    </source>
</evidence>
<evidence type="ECO:0000313" key="20">
    <source>
        <dbReference type="EMBL" id="HIU28513.1"/>
    </source>
</evidence>
<dbReference type="GO" id="GO:0050661">
    <property type="term" value="F:NADP binding"/>
    <property type="evidence" value="ECO:0007669"/>
    <property type="project" value="InterPro"/>
</dbReference>
<dbReference type="NCBIfam" id="TIGR00326">
    <property type="entry name" value="eubact_ribD"/>
    <property type="match status" value="1"/>
</dbReference>
<feature type="binding site" evidence="18">
    <location>
        <position position="84"/>
    </location>
    <ligand>
        <name>Zn(2+)</name>
        <dbReference type="ChEBI" id="CHEBI:29105"/>
        <note>catalytic</note>
    </ligand>
</feature>
<evidence type="ECO:0000256" key="18">
    <source>
        <dbReference type="PIRSR" id="PIRSR006769-3"/>
    </source>
</evidence>